<dbReference type="GO" id="GO:0006508">
    <property type="term" value="P:proteolysis"/>
    <property type="evidence" value="ECO:0007669"/>
    <property type="project" value="InterPro"/>
</dbReference>
<feature type="domain" description="Peptidase M28" evidence="2">
    <location>
        <begin position="101"/>
        <end position="292"/>
    </location>
</feature>
<evidence type="ECO:0000313" key="3">
    <source>
        <dbReference type="EMBL" id="PQJ75583.1"/>
    </source>
</evidence>
<dbReference type="Pfam" id="PF04389">
    <property type="entry name" value="Peptidase_M28"/>
    <property type="match status" value="1"/>
</dbReference>
<gene>
    <name evidence="3" type="ORF">BTO13_10235</name>
</gene>
<feature type="transmembrane region" description="Helical" evidence="1">
    <location>
        <begin position="484"/>
        <end position="501"/>
    </location>
</feature>
<dbReference type="Proteomes" id="UP000237608">
    <property type="component" value="Unassembled WGS sequence"/>
</dbReference>
<reference evidence="3 4" key="1">
    <citation type="submission" date="2016-12" db="EMBL/GenBank/DDBJ databases">
        <title>Trade-off between light-utilization and light-protection in marine flavobacteria.</title>
        <authorList>
            <person name="Kumagai Y."/>
            <person name="Yoshizawa S."/>
            <person name="Kogure K."/>
            <person name="Iwasaki W."/>
        </authorList>
    </citation>
    <scope>NUCLEOTIDE SEQUENCE [LARGE SCALE GENOMIC DNA]</scope>
    <source>
        <strain evidence="3 4">KCTC 22729</strain>
    </source>
</reference>
<organism evidence="3 4">
    <name type="scientific">Polaribacter gangjinensis</name>
    <dbReference type="NCBI Taxonomy" id="574710"/>
    <lineage>
        <taxon>Bacteria</taxon>
        <taxon>Pseudomonadati</taxon>
        <taxon>Bacteroidota</taxon>
        <taxon>Flavobacteriia</taxon>
        <taxon>Flavobacteriales</taxon>
        <taxon>Flavobacteriaceae</taxon>
    </lineage>
</organism>
<name>A0A2S7WD92_9FLAO</name>
<evidence type="ECO:0000256" key="1">
    <source>
        <dbReference type="SAM" id="Phobius"/>
    </source>
</evidence>
<comment type="caution">
    <text evidence="3">The sequence shown here is derived from an EMBL/GenBank/DDBJ whole genome shotgun (WGS) entry which is preliminary data.</text>
</comment>
<feature type="transmembrane region" description="Helical" evidence="1">
    <location>
        <begin position="458"/>
        <end position="477"/>
    </location>
</feature>
<proteinExistence type="predicted"/>
<feature type="transmembrane region" description="Helical" evidence="1">
    <location>
        <begin position="363"/>
        <end position="383"/>
    </location>
</feature>
<accession>A0A2S7WD92</accession>
<protein>
    <recommendedName>
        <fullName evidence="2">Peptidase M28 domain-containing protein</fullName>
    </recommendedName>
</protein>
<evidence type="ECO:0000313" key="4">
    <source>
        <dbReference type="Proteomes" id="UP000237608"/>
    </source>
</evidence>
<dbReference type="OrthoDB" id="9778250at2"/>
<keyword evidence="4" id="KW-1185">Reference proteome</keyword>
<keyword evidence="1" id="KW-0812">Transmembrane</keyword>
<feature type="transmembrane region" description="Helical" evidence="1">
    <location>
        <begin position="538"/>
        <end position="556"/>
    </location>
</feature>
<keyword evidence="1" id="KW-0472">Membrane</keyword>
<keyword evidence="1" id="KW-1133">Transmembrane helix</keyword>
<dbReference type="GO" id="GO:0008235">
    <property type="term" value="F:metalloexopeptidase activity"/>
    <property type="evidence" value="ECO:0007669"/>
    <property type="project" value="InterPro"/>
</dbReference>
<dbReference type="PANTHER" id="PTHR12147:SF26">
    <property type="entry name" value="PEPTIDASE M28 DOMAIN-CONTAINING PROTEIN"/>
    <property type="match status" value="1"/>
</dbReference>
<dbReference type="RefSeq" id="WP_105046730.1">
    <property type="nucleotide sequence ID" value="NZ_CP150662.1"/>
</dbReference>
<dbReference type="InterPro" id="IPR007484">
    <property type="entry name" value="Peptidase_M28"/>
</dbReference>
<sequence length="765" mass="86229">MKKYASLIAILIVLGTIYWSFSDLKPSISSQKELLQTGFSLDSALFHLKNISQKQHYVGSEGHKEVQNYLVSELKKLGFEVEIQQKVAVNKKWFAATNTENIIAKLQGTSSGKALLLLSHYDSAMFSSTGASDAGSGVVIILEGIRAFLAKNAAHKNDIILLFTDAEELGLLGAQAFVTHHPWAKNIGLVLNFEARGSGGPSYMLLETNGKNSKLLTEFLAAKPNFPAANSLMYSIYKMLPNDTDLTVFRANANINGFNFAFIGDHFDYHTAQDSFERMDRESLLHQADYLMTLLPHFANSNLENLNSTEDFVYVNFPFIGMLTFSFSWVLPFCFIATFLFLVILFFGIGLNKITIKGSLKSFVPFLLSTVLAGGISYLLWKLIVLIHPHYKDILHGFTYNGYGYIVAFIFLNLYVILKIYNSFFKEEKPASLLVAPIFFWLIINFVISFYLKGAGFFIIPVFSALLILAIAVFTNLNKHILKIVFAITSIPTIYIFAPLIKMFPVGLGLKNLFISGILIALVFGLLVLVFFEKKNQLLVKISGVFALIFFGYATFNNGFTEENKKPNSLVYVQNDDEKTAYFGTYNQTLDAYTEQIFNDGFKEGSLQNAETKSKYNTRFRFYKETEFKDIESSKIKILKDSTRGENRMIELVLKPTKKINRLEFITNQKISLTNFTVNDALINEGKEYTVKKGTFLIYYVANADKEITVSLTVDKKEALDIIVNEISFDLLSHPKFSIKPRSAAMMPMPFVTNDAIIISKKIKL</sequence>
<dbReference type="EMBL" id="MSCL01000001">
    <property type="protein sequence ID" value="PQJ75583.1"/>
    <property type="molecule type" value="Genomic_DNA"/>
</dbReference>
<evidence type="ECO:0000259" key="2">
    <source>
        <dbReference type="Pfam" id="PF04389"/>
    </source>
</evidence>
<dbReference type="PANTHER" id="PTHR12147">
    <property type="entry name" value="METALLOPEPTIDASE M28 FAMILY MEMBER"/>
    <property type="match status" value="1"/>
</dbReference>
<dbReference type="SUPFAM" id="SSF53187">
    <property type="entry name" value="Zn-dependent exopeptidases"/>
    <property type="match status" value="1"/>
</dbReference>
<dbReference type="AlphaFoldDB" id="A0A2S7WD92"/>
<feature type="transmembrane region" description="Helical" evidence="1">
    <location>
        <begin position="433"/>
        <end position="452"/>
    </location>
</feature>
<feature type="transmembrane region" description="Helical" evidence="1">
    <location>
        <begin position="329"/>
        <end position="351"/>
    </location>
</feature>
<feature type="transmembrane region" description="Helical" evidence="1">
    <location>
        <begin position="513"/>
        <end position="531"/>
    </location>
</feature>
<feature type="transmembrane region" description="Helical" evidence="1">
    <location>
        <begin position="403"/>
        <end position="421"/>
    </location>
</feature>
<dbReference type="Gene3D" id="3.40.630.10">
    <property type="entry name" value="Zn peptidases"/>
    <property type="match status" value="1"/>
</dbReference>
<dbReference type="InterPro" id="IPR045175">
    <property type="entry name" value="M28_fam"/>
</dbReference>